<accession>A0A1G7JP41</accession>
<dbReference type="PANTHER" id="PTHR43377:SF1">
    <property type="entry name" value="BILIVERDIN REDUCTASE A"/>
    <property type="match status" value="1"/>
</dbReference>
<dbReference type="InterPro" id="IPR036291">
    <property type="entry name" value="NAD(P)-bd_dom_sf"/>
</dbReference>
<dbReference type="InterPro" id="IPR000683">
    <property type="entry name" value="Gfo/Idh/MocA-like_OxRdtase_N"/>
</dbReference>
<reference evidence="3 4" key="1">
    <citation type="submission" date="2016-10" db="EMBL/GenBank/DDBJ databases">
        <authorList>
            <person name="Varghese N."/>
            <person name="Submissions S."/>
        </authorList>
    </citation>
    <scope>NUCLEOTIDE SEQUENCE [LARGE SCALE GENOMIC DNA]</scope>
    <source>
        <strain evidence="3 4">CGMCC 1.3527</strain>
    </source>
</reference>
<dbReference type="InterPro" id="IPR055170">
    <property type="entry name" value="GFO_IDH_MocA-like_dom"/>
</dbReference>
<dbReference type="OrthoDB" id="25239at2157"/>
<dbReference type="AlphaFoldDB" id="A0A1G7JP41"/>
<dbReference type="EMBL" id="FNBO01000003">
    <property type="protein sequence ID" value="SDF26707.1"/>
    <property type="molecule type" value="Genomic_DNA"/>
</dbReference>
<gene>
    <name evidence="3" type="ORF">SAMN04488067_10336</name>
</gene>
<evidence type="ECO:0000259" key="1">
    <source>
        <dbReference type="Pfam" id="PF01408"/>
    </source>
</evidence>
<proteinExistence type="predicted"/>
<evidence type="ECO:0000313" key="4">
    <source>
        <dbReference type="Proteomes" id="UP000324020"/>
    </source>
</evidence>
<sequence length="333" mass="35994">MSGTTDADRNADGGPLAAGVIGVGSMGKHHARVYSELPGAELVGVTDVDAEQAEEVAAEHGTRAVDRADLLAAADVVSVAVPTAYHYETVLECIDRGVDVLVEKPFVDDREKGRELAERAEAAGVTLQVGFIERFNPATRVLADIVPDLDVVAIDVDRLGPPVDRQGEDSVVMDLMIHDIDILLSLVDAEIESLSAIARDEGHATVQFRFDNESIAALTASRLTQQKVRQLSVTAISCRVNVDFISQTVEIHRHSVPEYVESNGDIRYRHESVIERPIVENGEPLKAELEAFVTAARDGTEPVVTAEDALRVLEVAERIERLALPKKLVAGSQ</sequence>
<dbReference type="Pfam" id="PF22725">
    <property type="entry name" value="GFO_IDH_MocA_C3"/>
    <property type="match status" value="1"/>
</dbReference>
<dbReference type="Gene3D" id="3.40.50.720">
    <property type="entry name" value="NAD(P)-binding Rossmann-like Domain"/>
    <property type="match status" value="1"/>
</dbReference>
<dbReference type="Gene3D" id="3.30.360.10">
    <property type="entry name" value="Dihydrodipicolinate Reductase, domain 2"/>
    <property type="match status" value="1"/>
</dbReference>
<evidence type="ECO:0000259" key="2">
    <source>
        <dbReference type="Pfam" id="PF22725"/>
    </source>
</evidence>
<feature type="domain" description="GFO/IDH/MocA-like oxidoreductase" evidence="2">
    <location>
        <begin position="166"/>
        <end position="230"/>
    </location>
</feature>
<evidence type="ECO:0000313" key="3">
    <source>
        <dbReference type="EMBL" id="SDF26707.1"/>
    </source>
</evidence>
<keyword evidence="4" id="KW-1185">Reference proteome</keyword>
<dbReference type="SUPFAM" id="SSF55347">
    <property type="entry name" value="Glyceraldehyde-3-phosphate dehydrogenase-like, C-terminal domain"/>
    <property type="match status" value="1"/>
</dbReference>
<dbReference type="GO" id="GO:0000166">
    <property type="term" value="F:nucleotide binding"/>
    <property type="evidence" value="ECO:0007669"/>
    <property type="project" value="InterPro"/>
</dbReference>
<dbReference type="Pfam" id="PF01408">
    <property type="entry name" value="GFO_IDH_MocA"/>
    <property type="match status" value="1"/>
</dbReference>
<dbReference type="RefSeq" id="WP_149797911.1">
    <property type="nucleotide sequence ID" value="NZ_FNBO01000003.1"/>
</dbReference>
<dbReference type="Proteomes" id="UP000324020">
    <property type="component" value="Unassembled WGS sequence"/>
</dbReference>
<dbReference type="InterPro" id="IPR051450">
    <property type="entry name" value="Gfo/Idh/MocA_Oxidoreductases"/>
</dbReference>
<dbReference type="PANTHER" id="PTHR43377">
    <property type="entry name" value="BILIVERDIN REDUCTASE A"/>
    <property type="match status" value="1"/>
</dbReference>
<feature type="domain" description="Gfo/Idh/MocA-like oxidoreductase N-terminal" evidence="1">
    <location>
        <begin position="18"/>
        <end position="131"/>
    </location>
</feature>
<organism evidence="3 4">
    <name type="scientific">Halorubrum xinjiangense</name>
    <dbReference type="NCBI Taxonomy" id="261291"/>
    <lineage>
        <taxon>Archaea</taxon>
        <taxon>Methanobacteriati</taxon>
        <taxon>Methanobacteriota</taxon>
        <taxon>Stenosarchaea group</taxon>
        <taxon>Halobacteria</taxon>
        <taxon>Halobacteriales</taxon>
        <taxon>Haloferacaceae</taxon>
        <taxon>Halorubrum</taxon>
    </lineage>
</organism>
<protein>
    <submittedName>
        <fullName evidence="3">Predicted dehydrogenase</fullName>
    </submittedName>
</protein>
<name>A0A1G7JP41_9EURY</name>
<dbReference type="SUPFAM" id="SSF51735">
    <property type="entry name" value="NAD(P)-binding Rossmann-fold domains"/>
    <property type="match status" value="1"/>
</dbReference>